<feature type="transmembrane region" description="Helical" evidence="9">
    <location>
        <begin position="241"/>
        <end position="260"/>
    </location>
</feature>
<dbReference type="NCBIfam" id="TIGR01581">
    <property type="entry name" value="Mo_ABC_porter"/>
    <property type="match status" value="1"/>
</dbReference>
<comment type="subcellular location">
    <subcellularLocation>
        <location evidence="9">Cell membrane</location>
        <topology evidence="9">Multi-pass membrane protein</topology>
    </subcellularLocation>
    <subcellularLocation>
        <location evidence="1">Membrane</location>
        <topology evidence="1">Multi-pass membrane protein</topology>
    </subcellularLocation>
</comment>
<dbReference type="GO" id="GO:0015419">
    <property type="term" value="F:ABC-type sulfate transporter activity"/>
    <property type="evidence" value="ECO:0007669"/>
    <property type="project" value="InterPro"/>
</dbReference>
<comment type="function">
    <text evidence="8">Part of the ABC transporter complex CysAWTP (TC 3.A.1.6.1) involved in sulfate/thiosulfate import. Probably responsible for the translocation of the substrate across the membrane.</text>
</comment>
<feature type="transmembrane region" description="Helical" evidence="9">
    <location>
        <begin position="129"/>
        <end position="147"/>
    </location>
</feature>
<evidence type="ECO:0000256" key="4">
    <source>
        <dbReference type="ARBA" id="ARBA00022692"/>
    </source>
</evidence>
<dbReference type="SUPFAM" id="SSF161098">
    <property type="entry name" value="MetI-like"/>
    <property type="match status" value="1"/>
</dbReference>
<evidence type="ECO:0000256" key="9">
    <source>
        <dbReference type="RuleBase" id="RU363032"/>
    </source>
</evidence>
<feature type="transmembrane region" description="Helical" evidence="9">
    <location>
        <begin position="93"/>
        <end position="117"/>
    </location>
</feature>
<feature type="transmembrane region" description="Helical" evidence="9">
    <location>
        <begin position="58"/>
        <end position="81"/>
    </location>
</feature>
<evidence type="ECO:0000313" key="11">
    <source>
        <dbReference type="EMBL" id="SHI33931.1"/>
    </source>
</evidence>
<keyword evidence="5 9" id="KW-1133">Transmembrane helix</keyword>
<keyword evidence="4 9" id="KW-0812">Transmembrane</keyword>
<dbReference type="InterPro" id="IPR006469">
    <property type="entry name" value="NifC_ABC_porter"/>
</dbReference>
<dbReference type="EMBL" id="FQZL01000004">
    <property type="protein sequence ID" value="SHI33931.1"/>
    <property type="molecule type" value="Genomic_DNA"/>
</dbReference>
<organism evidence="11 12">
    <name type="scientific">Dethiosulfatibacter aminovorans DSM 17477</name>
    <dbReference type="NCBI Taxonomy" id="1121476"/>
    <lineage>
        <taxon>Bacteria</taxon>
        <taxon>Bacillati</taxon>
        <taxon>Bacillota</taxon>
        <taxon>Tissierellia</taxon>
        <taxon>Dethiosulfatibacter</taxon>
    </lineage>
</organism>
<dbReference type="CDD" id="cd06261">
    <property type="entry name" value="TM_PBP2"/>
    <property type="match status" value="1"/>
</dbReference>
<evidence type="ECO:0000256" key="6">
    <source>
        <dbReference type="ARBA" id="ARBA00023032"/>
    </source>
</evidence>
<dbReference type="AlphaFoldDB" id="A0A1M6ABX8"/>
<dbReference type="Proteomes" id="UP000184052">
    <property type="component" value="Unassembled WGS sequence"/>
</dbReference>
<name>A0A1M6ABX8_9FIRM</name>
<dbReference type="PANTHER" id="PTHR30406:SF8">
    <property type="entry name" value="SULFATE TRANSPORT SYSTEM PERMEASE PROTEIN CYST"/>
    <property type="match status" value="1"/>
</dbReference>
<dbReference type="Pfam" id="PF00528">
    <property type="entry name" value="BPD_transp_1"/>
    <property type="match status" value="1"/>
</dbReference>
<dbReference type="InterPro" id="IPR035906">
    <property type="entry name" value="MetI-like_sf"/>
</dbReference>
<feature type="transmembrane region" description="Helical" evidence="9">
    <location>
        <begin position="12"/>
        <end position="38"/>
    </location>
</feature>
<evidence type="ECO:0000256" key="3">
    <source>
        <dbReference type="ARBA" id="ARBA00022448"/>
    </source>
</evidence>
<feature type="domain" description="ABC transmembrane type-1" evidence="10">
    <location>
        <begin position="58"/>
        <end position="260"/>
    </location>
</feature>
<evidence type="ECO:0000256" key="2">
    <source>
        <dbReference type="ARBA" id="ARBA00011779"/>
    </source>
</evidence>
<comment type="similarity">
    <text evidence="9">Belongs to the binding-protein-dependent transport system permease family.</text>
</comment>
<dbReference type="Gene3D" id="1.10.3720.10">
    <property type="entry name" value="MetI-like"/>
    <property type="match status" value="1"/>
</dbReference>
<proteinExistence type="inferred from homology"/>
<dbReference type="STRING" id="1121476.SAMN02745751_00064"/>
<evidence type="ECO:0000256" key="7">
    <source>
        <dbReference type="ARBA" id="ARBA00023136"/>
    </source>
</evidence>
<protein>
    <submittedName>
        <fullName evidence="11">Molybdate transport system permease protein</fullName>
    </submittedName>
</protein>
<evidence type="ECO:0000313" key="12">
    <source>
        <dbReference type="Proteomes" id="UP000184052"/>
    </source>
</evidence>
<dbReference type="InterPro" id="IPR000515">
    <property type="entry name" value="MetI-like"/>
</dbReference>
<evidence type="ECO:0000256" key="1">
    <source>
        <dbReference type="ARBA" id="ARBA00004141"/>
    </source>
</evidence>
<evidence type="ECO:0000256" key="5">
    <source>
        <dbReference type="ARBA" id="ARBA00022989"/>
    </source>
</evidence>
<evidence type="ECO:0000256" key="8">
    <source>
        <dbReference type="ARBA" id="ARBA00025323"/>
    </source>
</evidence>
<reference evidence="11 12" key="1">
    <citation type="submission" date="2016-11" db="EMBL/GenBank/DDBJ databases">
        <authorList>
            <person name="Jaros S."/>
            <person name="Januszkiewicz K."/>
            <person name="Wedrychowicz H."/>
        </authorList>
    </citation>
    <scope>NUCLEOTIDE SEQUENCE [LARGE SCALE GENOMIC DNA]</scope>
    <source>
        <strain evidence="11 12">DSM 17477</strain>
    </source>
</reference>
<accession>A0A1M6ABX8</accession>
<dbReference type="PROSITE" id="PS50928">
    <property type="entry name" value="ABC_TM1"/>
    <property type="match status" value="1"/>
</dbReference>
<keyword evidence="12" id="KW-1185">Reference proteome</keyword>
<dbReference type="GO" id="GO:0005886">
    <property type="term" value="C:plasma membrane"/>
    <property type="evidence" value="ECO:0007669"/>
    <property type="project" value="UniProtKB-SubCell"/>
</dbReference>
<evidence type="ECO:0000259" key="10">
    <source>
        <dbReference type="PROSITE" id="PS50928"/>
    </source>
</evidence>
<sequence length="269" mass="29964">MTSPERAKEKREILFVSIMVFFIIIVAAFSLTPIALLLKMGLASLKTALKNEEMISAIFLSFKTSFWSTIICTIFSLPASYGLSRYEFPMKRLLLLFIYLPMSLPHLASGIALLLFFSKTAMGELLSGIGLDFIFTVKGIIAAQVFVNMPYMIKILKNAFDEMDIKMEFVARTLGCSEFMTLYHVTLPTCKKNLISALVITWSRSLGEFGAVLMLAGATRFKTETLPMAIFLNMSTGDLDLAVAAASILIIMSMVSHVIFEQLDRDTIQ</sequence>
<dbReference type="RefSeq" id="WP_073045405.1">
    <property type="nucleotide sequence ID" value="NZ_FQZL01000004.1"/>
</dbReference>
<dbReference type="InterPro" id="IPR005667">
    <property type="entry name" value="Sulph_transpt2"/>
</dbReference>
<keyword evidence="3 9" id="KW-0813">Transport</keyword>
<keyword evidence="7 9" id="KW-0472">Membrane</keyword>
<gene>
    <name evidence="11" type="ORF">SAMN02745751_00064</name>
</gene>
<comment type="subunit">
    <text evidence="2">The complex is composed of two ATP-binding proteins (CysA), two transmembrane proteins (CysT and CysW) and a solute-binding protein (CysP).</text>
</comment>
<dbReference type="PANTHER" id="PTHR30406">
    <property type="entry name" value="SULFATE TRANSPORT SYSTEM PERMEASE PROTEIN"/>
    <property type="match status" value="1"/>
</dbReference>
<keyword evidence="6" id="KW-0764">Sulfate transport</keyword>
<feature type="transmembrane region" description="Helical" evidence="9">
    <location>
        <begin position="201"/>
        <end position="221"/>
    </location>
</feature>